<dbReference type="SMART" id="SM00448">
    <property type="entry name" value="REC"/>
    <property type="match status" value="1"/>
</dbReference>
<dbReference type="InterPro" id="IPR007492">
    <property type="entry name" value="LytTR_DNA-bd_dom"/>
</dbReference>
<dbReference type="AlphaFoldDB" id="A0A644X3K6"/>
<dbReference type="PANTHER" id="PTHR37299:SF1">
    <property type="entry name" value="STAGE 0 SPORULATION PROTEIN A HOMOLOG"/>
    <property type="match status" value="1"/>
</dbReference>
<dbReference type="PANTHER" id="PTHR37299">
    <property type="entry name" value="TRANSCRIPTIONAL REGULATOR-RELATED"/>
    <property type="match status" value="1"/>
</dbReference>
<evidence type="ECO:0000259" key="2">
    <source>
        <dbReference type="PROSITE" id="PS50930"/>
    </source>
</evidence>
<dbReference type="Gene3D" id="2.40.50.1020">
    <property type="entry name" value="LytTr DNA-binding domain"/>
    <property type="match status" value="1"/>
</dbReference>
<evidence type="ECO:0000313" key="3">
    <source>
        <dbReference type="EMBL" id="MPM10471.1"/>
    </source>
</evidence>
<proteinExistence type="predicted"/>
<dbReference type="InterPro" id="IPR046947">
    <property type="entry name" value="LytR-like"/>
</dbReference>
<dbReference type="InterPro" id="IPR011006">
    <property type="entry name" value="CheY-like_superfamily"/>
</dbReference>
<accession>A0A644X3K6</accession>
<gene>
    <name evidence="3" type="primary">ypdB_10</name>
    <name evidence="3" type="ORF">SDC9_56803</name>
</gene>
<feature type="domain" description="Response regulatory" evidence="1">
    <location>
        <begin position="2"/>
        <end position="114"/>
    </location>
</feature>
<feature type="domain" description="HTH LytTR-type" evidence="2">
    <location>
        <begin position="141"/>
        <end position="224"/>
    </location>
</feature>
<comment type="caution">
    <text evidence="3">The sequence shown here is derived from an EMBL/GenBank/DDBJ whole genome shotgun (WGS) entry which is preliminary data.</text>
</comment>
<dbReference type="Pfam" id="PF04397">
    <property type="entry name" value="LytTR"/>
    <property type="match status" value="1"/>
</dbReference>
<evidence type="ECO:0000259" key="1">
    <source>
        <dbReference type="PROSITE" id="PS50110"/>
    </source>
</evidence>
<reference evidence="3" key="1">
    <citation type="submission" date="2019-08" db="EMBL/GenBank/DDBJ databases">
        <authorList>
            <person name="Kucharzyk K."/>
            <person name="Murdoch R.W."/>
            <person name="Higgins S."/>
            <person name="Loffler F."/>
        </authorList>
    </citation>
    <scope>NUCLEOTIDE SEQUENCE</scope>
</reference>
<sequence length="252" mass="28843">MRILILEDEIPAQMQLKKLIEKNFPEFDIVGVMTSVTSAADWLRDNSADLIFMDVELSDGTCFELFKLVEISSCVIITTAYESYAIEAFKVNSIDYLLKPLNESAFIKSVDRCMKMRSNFVITKDVINKITSSSKVFKQRFTVKLGAQIFVINITDIAYVFSENKSTYFVTKDSKKLLTDLSLDSIEEQLNPNLFFKLSRSCIASINSIEHITKHFNSRLKVHLNPPHYEDIFVSRAKVTAFMDWLEGSIDN</sequence>
<dbReference type="GO" id="GO:0000156">
    <property type="term" value="F:phosphorelay response regulator activity"/>
    <property type="evidence" value="ECO:0007669"/>
    <property type="project" value="InterPro"/>
</dbReference>
<dbReference type="EMBL" id="VSSQ01001697">
    <property type="protein sequence ID" value="MPM10471.1"/>
    <property type="molecule type" value="Genomic_DNA"/>
</dbReference>
<protein>
    <submittedName>
        <fullName evidence="3">Transcriptional regulatory protein YpdB</fullName>
    </submittedName>
</protein>
<dbReference type="PROSITE" id="PS50930">
    <property type="entry name" value="HTH_LYTTR"/>
    <property type="match status" value="1"/>
</dbReference>
<organism evidence="3">
    <name type="scientific">bioreactor metagenome</name>
    <dbReference type="NCBI Taxonomy" id="1076179"/>
    <lineage>
        <taxon>unclassified sequences</taxon>
        <taxon>metagenomes</taxon>
        <taxon>ecological metagenomes</taxon>
    </lineage>
</organism>
<dbReference type="PROSITE" id="PS50110">
    <property type="entry name" value="RESPONSE_REGULATORY"/>
    <property type="match status" value="1"/>
</dbReference>
<name>A0A644X3K6_9ZZZZ</name>
<dbReference type="Gene3D" id="3.40.50.2300">
    <property type="match status" value="1"/>
</dbReference>
<dbReference type="InterPro" id="IPR001789">
    <property type="entry name" value="Sig_transdc_resp-reg_receiver"/>
</dbReference>
<dbReference type="GO" id="GO:0003677">
    <property type="term" value="F:DNA binding"/>
    <property type="evidence" value="ECO:0007669"/>
    <property type="project" value="InterPro"/>
</dbReference>
<dbReference type="SUPFAM" id="SSF52172">
    <property type="entry name" value="CheY-like"/>
    <property type="match status" value="1"/>
</dbReference>
<dbReference type="Pfam" id="PF00072">
    <property type="entry name" value="Response_reg"/>
    <property type="match status" value="1"/>
</dbReference>
<dbReference type="SMART" id="SM00850">
    <property type="entry name" value="LytTR"/>
    <property type="match status" value="1"/>
</dbReference>